<dbReference type="OrthoDB" id="8846498at2759"/>
<protein>
    <submittedName>
        <fullName evidence="3">Uncharacterized protein zgc:193711 isoform X2</fullName>
    </submittedName>
</protein>
<reference evidence="2" key="1">
    <citation type="journal article" date="2016" name="Nat. Commun.">
        <title>The channel catfish genome sequence provides insights into the evolution of scale formation in teleosts.</title>
        <authorList>
            <person name="Liu Z."/>
            <person name="Liu S."/>
            <person name="Yao J."/>
            <person name="Bao L."/>
            <person name="Zhang J."/>
            <person name="Li Y."/>
            <person name="Jiang C."/>
            <person name="Sun L."/>
            <person name="Wang R."/>
            <person name="Zhang Y."/>
            <person name="Zhou T."/>
            <person name="Zeng Q."/>
            <person name="Fu Q."/>
            <person name="Gao S."/>
            <person name="Li N."/>
            <person name="Koren S."/>
            <person name="Jiang Y."/>
            <person name="Zimin A."/>
            <person name="Xu P."/>
            <person name="Phillippy A.M."/>
            <person name="Geng X."/>
            <person name="Song L."/>
            <person name="Sun F."/>
            <person name="Li C."/>
            <person name="Wang X."/>
            <person name="Chen A."/>
            <person name="Jin Y."/>
            <person name="Yuan Z."/>
            <person name="Yang Y."/>
            <person name="Tan S."/>
            <person name="Peatman E."/>
            <person name="Lu J."/>
            <person name="Qin Z."/>
            <person name="Dunham R."/>
            <person name="Li Z."/>
            <person name="Sonstegard T."/>
            <person name="Feng J."/>
            <person name="Danzmann R.G."/>
            <person name="Schroeder S."/>
            <person name="Scheffler B."/>
            <person name="Duke M.V."/>
            <person name="Ballard L."/>
            <person name="Kucuktas H."/>
            <person name="Kaltenboeck L."/>
            <person name="Liu H."/>
            <person name="Armbruster J."/>
            <person name="Xie Y."/>
            <person name="Kirby M.L."/>
            <person name="Tian Y."/>
            <person name="Flanagan M.E."/>
            <person name="Mu W."/>
            <person name="Waldbieser G.C."/>
        </authorList>
    </citation>
    <scope>NUCLEOTIDE SEQUENCE [LARGE SCALE GENOMIC DNA]</scope>
    <source>
        <strain evidence="2">SDA103</strain>
    </source>
</reference>
<dbReference type="KEGG" id="ipu:108260397"/>
<accession>A0A2D0QEJ5</accession>
<gene>
    <name evidence="3" type="primary">zgc:193711</name>
</gene>
<dbReference type="PANTHER" id="PTHR37342">
    <property type="entry name" value="HYPOTHETICAL PROTEIN LOC689959"/>
    <property type="match status" value="1"/>
</dbReference>
<dbReference type="OMA" id="KWGLNPR"/>
<name>A0A2D0QEJ5_ICTPU</name>
<keyword evidence="2" id="KW-1185">Reference proteome</keyword>
<dbReference type="GO" id="GO:0070062">
    <property type="term" value="C:extracellular exosome"/>
    <property type="evidence" value="ECO:0007669"/>
    <property type="project" value="TreeGrafter"/>
</dbReference>
<evidence type="ECO:0000313" key="3">
    <source>
        <dbReference type="RefSeq" id="XP_017316156.1"/>
    </source>
</evidence>
<feature type="region of interest" description="Disordered" evidence="1">
    <location>
        <begin position="1"/>
        <end position="36"/>
    </location>
</feature>
<dbReference type="PANTHER" id="PTHR37342:SF1">
    <property type="entry name" value="CHROMOSOME 11 OPEN READING FRAME 52"/>
    <property type="match status" value="1"/>
</dbReference>
<dbReference type="InterPro" id="IPR028106">
    <property type="entry name" value="DUF4578"/>
</dbReference>
<evidence type="ECO:0000256" key="1">
    <source>
        <dbReference type="SAM" id="MobiDB-lite"/>
    </source>
</evidence>
<feature type="region of interest" description="Disordered" evidence="1">
    <location>
        <begin position="73"/>
        <end position="92"/>
    </location>
</feature>
<proteinExistence type="predicted"/>
<sequence>MGNRITNTLDKWGLSPRKLSEKRSKRKAPLAASHHQTIDPHIYDSVAAEPQYAIVNKKKADSDGLHYAEIQVLQSESTSKQRSAPPTNSSTEYATIDFLRGAKPKESAEPADIVIPPGDLQRLMVKSQKKRSISTHRAVMV</sequence>
<dbReference type="GeneID" id="108260397"/>
<dbReference type="Proteomes" id="UP000221080">
    <property type="component" value="Chromosome 28"/>
</dbReference>
<dbReference type="AlphaFoldDB" id="A0A2D0QEJ5"/>
<evidence type="ECO:0000313" key="2">
    <source>
        <dbReference type="Proteomes" id="UP000221080"/>
    </source>
</evidence>
<dbReference type="RefSeq" id="XP_017316156.1">
    <property type="nucleotide sequence ID" value="XM_017460667.2"/>
</dbReference>
<organism evidence="2 3">
    <name type="scientific">Ictalurus punctatus</name>
    <name type="common">Channel catfish</name>
    <name type="synonym">Silurus punctatus</name>
    <dbReference type="NCBI Taxonomy" id="7998"/>
    <lineage>
        <taxon>Eukaryota</taxon>
        <taxon>Metazoa</taxon>
        <taxon>Chordata</taxon>
        <taxon>Craniata</taxon>
        <taxon>Vertebrata</taxon>
        <taxon>Euteleostomi</taxon>
        <taxon>Actinopterygii</taxon>
        <taxon>Neopterygii</taxon>
        <taxon>Teleostei</taxon>
        <taxon>Ostariophysi</taxon>
        <taxon>Siluriformes</taxon>
        <taxon>Ictaluridae</taxon>
        <taxon>Ictalurus</taxon>
    </lineage>
</organism>
<reference evidence="3" key="2">
    <citation type="submission" date="2025-08" db="UniProtKB">
        <authorList>
            <consortium name="RefSeq"/>
        </authorList>
    </citation>
    <scope>IDENTIFICATION</scope>
    <source>
        <tissue evidence="3">Blood</tissue>
    </source>
</reference>